<sequence>MTSVPDRRGVVAEPEWVRRVSDREGQQKLQQIVRRGSTSSVRYHRALRLLAMNYVGRDTACVCEGHKLS</sequence>
<evidence type="ECO:0008006" key="3">
    <source>
        <dbReference type="Google" id="ProtNLM"/>
    </source>
</evidence>
<dbReference type="EMBL" id="BAABDE010000031">
    <property type="protein sequence ID" value="GAA3834221.1"/>
    <property type="molecule type" value="Genomic_DNA"/>
</dbReference>
<protein>
    <recommendedName>
        <fullName evidence="3">Transposase</fullName>
    </recommendedName>
</protein>
<keyword evidence="2" id="KW-1185">Reference proteome</keyword>
<evidence type="ECO:0000313" key="1">
    <source>
        <dbReference type="EMBL" id="GAA3834221.1"/>
    </source>
</evidence>
<comment type="caution">
    <text evidence="1">The sequence shown here is derived from an EMBL/GenBank/DDBJ whole genome shotgun (WGS) entry which is preliminary data.</text>
</comment>
<name>A0ABP7J5D1_9ACTN</name>
<reference evidence="2" key="1">
    <citation type="journal article" date="2019" name="Int. J. Syst. Evol. Microbiol.">
        <title>The Global Catalogue of Microorganisms (GCM) 10K type strain sequencing project: providing services to taxonomists for standard genome sequencing and annotation.</title>
        <authorList>
            <consortium name="The Broad Institute Genomics Platform"/>
            <consortium name="The Broad Institute Genome Sequencing Center for Infectious Disease"/>
            <person name="Wu L."/>
            <person name="Ma J."/>
        </authorList>
    </citation>
    <scope>NUCLEOTIDE SEQUENCE [LARGE SCALE GENOMIC DNA]</scope>
    <source>
        <strain evidence="2">JCM 17138</strain>
    </source>
</reference>
<accession>A0ABP7J5D1</accession>
<evidence type="ECO:0000313" key="2">
    <source>
        <dbReference type="Proteomes" id="UP001501009"/>
    </source>
</evidence>
<gene>
    <name evidence="1" type="ORF">GCM10022403_078860</name>
</gene>
<dbReference type="Proteomes" id="UP001501009">
    <property type="component" value="Unassembled WGS sequence"/>
</dbReference>
<proteinExistence type="predicted"/>
<organism evidence="1 2">
    <name type="scientific">Streptomyces coacervatus</name>
    <dbReference type="NCBI Taxonomy" id="647381"/>
    <lineage>
        <taxon>Bacteria</taxon>
        <taxon>Bacillati</taxon>
        <taxon>Actinomycetota</taxon>
        <taxon>Actinomycetes</taxon>
        <taxon>Kitasatosporales</taxon>
        <taxon>Streptomycetaceae</taxon>
        <taxon>Streptomyces</taxon>
    </lineage>
</organism>